<proteinExistence type="predicted"/>
<feature type="transmembrane region" description="Helical" evidence="1">
    <location>
        <begin position="9"/>
        <end position="28"/>
    </location>
</feature>
<keyword evidence="1" id="KW-0812">Transmembrane</keyword>
<dbReference type="AlphaFoldDB" id="A0ABD4YPG6"/>
<gene>
    <name evidence="2" type="ORF">N5C72_00460</name>
</gene>
<comment type="caution">
    <text evidence="2">The sequence shown here is derived from an EMBL/GenBank/DDBJ whole genome shotgun (WGS) entry which is preliminary data.</text>
</comment>
<sequence length="113" mass="12184">MKTRFSVELLYLIAGPLIWLAHFLSIYIVNALACSRSVLAGLWLGLPISSWIIVAGSAAALAAMAVAAWRQRARVRARNAPPFHAWLAATLCGLSAVAVVWETLPVFLLPACQ</sequence>
<keyword evidence="1" id="KW-0472">Membrane</keyword>
<feature type="transmembrane region" description="Helical" evidence="1">
    <location>
        <begin position="48"/>
        <end position="69"/>
    </location>
</feature>
<dbReference type="RefSeq" id="WP_253855335.1">
    <property type="nucleotide sequence ID" value="NZ_JAMZII010000004.1"/>
</dbReference>
<evidence type="ECO:0000313" key="2">
    <source>
        <dbReference type="EMBL" id="MDH1176521.1"/>
    </source>
</evidence>
<dbReference type="EMBL" id="JAOBZK010000001">
    <property type="protein sequence ID" value="MDH1176521.1"/>
    <property type="molecule type" value="Genomic_DNA"/>
</dbReference>
<organism evidence="2 3">
    <name type="scientific">Achromobacter mucicolens</name>
    <dbReference type="NCBI Taxonomy" id="1389922"/>
    <lineage>
        <taxon>Bacteria</taxon>
        <taxon>Pseudomonadati</taxon>
        <taxon>Pseudomonadota</taxon>
        <taxon>Betaproteobacteria</taxon>
        <taxon>Burkholderiales</taxon>
        <taxon>Alcaligenaceae</taxon>
        <taxon>Achromobacter</taxon>
    </lineage>
</organism>
<keyword evidence="1" id="KW-1133">Transmembrane helix</keyword>
<evidence type="ECO:0000256" key="1">
    <source>
        <dbReference type="SAM" id="Phobius"/>
    </source>
</evidence>
<feature type="transmembrane region" description="Helical" evidence="1">
    <location>
        <begin position="81"/>
        <end position="101"/>
    </location>
</feature>
<reference evidence="2 3" key="1">
    <citation type="submission" date="2022-09" db="EMBL/GenBank/DDBJ databases">
        <title>Intensive care unit water sources are persistently colonized with multi-drug resistant bacteria and are the site of extensive horizontal gene transfer of antibiotic resistance genes.</title>
        <authorList>
            <person name="Diorio-Toth L."/>
        </authorList>
    </citation>
    <scope>NUCLEOTIDE SEQUENCE [LARGE SCALE GENOMIC DNA]</scope>
    <source>
        <strain evidence="2 3">GD03967</strain>
    </source>
</reference>
<accession>A0ABD4YPG6</accession>
<protein>
    <submittedName>
        <fullName evidence="2">Uncharacterized protein</fullName>
    </submittedName>
</protein>
<dbReference type="Proteomes" id="UP001158644">
    <property type="component" value="Unassembled WGS sequence"/>
</dbReference>
<name>A0ABD4YPG6_9BURK</name>
<evidence type="ECO:0000313" key="3">
    <source>
        <dbReference type="Proteomes" id="UP001158644"/>
    </source>
</evidence>